<accession>A8SG62</accession>
<feature type="transmembrane region" description="Helical" evidence="1">
    <location>
        <begin position="26"/>
        <end position="45"/>
    </location>
</feature>
<sequence>MILQKSKYDQCPKTLGNLSVFPQRTIIKFGAAGVCILAGFVVKYIQSIYKQQT</sequence>
<keyword evidence="1" id="KW-1133">Transmembrane helix</keyword>
<keyword evidence="1" id="KW-0812">Transmembrane</keyword>
<keyword evidence="1" id="KW-0472">Membrane</keyword>
<dbReference type="HOGENOM" id="CLU_3061741_0_0_9"/>
<reference evidence="2 3" key="1">
    <citation type="submission" date="2007-09" db="EMBL/GenBank/DDBJ databases">
        <title>Draft genome sequence of Faecalibacterium prausnitzii M21/2.</title>
        <authorList>
            <person name="Sudarsanam P."/>
            <person name="Ley R."/>
            <person name="Guruge J."/>
            <person name="Turnbaugh P.J."/>
            <person name="Mahowald M."/>
            <person name="Liep D."/>
            <person name="Gordon J."/>
        </authorList>
    </citation>
    <scope>NUCLEOTIDE SEQUENCE [LARGE SCALE GENOMIC DNA]</scope>
    <source>
        <strain evidence="2 3">M21/2</strain>
    </source>
</reference>
<reference evidence="2 3" key="2">
    <citation type="submission" date="2007-09" db="EMBL/GenBank/DDBJ databases">
        <authorList>
            <person name="Fulton L."/>
            <person name="Clifton S."/>
            <person name="Fulton B."/>
            <person name="Xu J."/>
            <person name="Minx P."/>
            <person name="Pepin K.H."/>
            <person name="Johnson M."/>
            <person name="Thiruvilangam P."/>
            <person name="Bhonagiri V."/>
            <person name="Nash W.E."/>
            <person name="Mardis E.R."/>
            <person name="Wilson R.K."/>
        </authorList>
    </citation>
    <scope>NUCLEOTIDE SEQUENCE [LARGE SCALE GENOMIC DNA]</scope>
    <source>
        <strain evidence="2 3">M21/2</strain>
    </source>
</reference>
<organism evidence="2 3">
    <name type="scientific">Faecalibacterium prausnitzii M21/2</name>
    <dbReference type="NCBI Taxonomy" id="411485"/>
    <lineage>
        <taxon>Bacteria</taxon>
        <taxon>Bacillati</taxon>
        <taxon>Bacillota</taxon>
        <taxon>Clostridia</taxon>
        <taxon>Eubacteriales</taxon>
        <taxon>Oscillospiraceae</taxon>
        <taxon>Faecalibacterium</taxon>
    </lineage>
</organism>
<proteinExistence type="predicted"/>
<evidence type="ECO:0000313" key="2">
    <source>
        <dbReference type="EMBL" id="EDP20173.1"/>
    </source>
</evidence>
<name>A8SG62_9FIRM</name>
<comment type="caution">
    <text evidence="2">The sequence shown here is derived from an EMBL/GenBank/DDBJ whole genome shotgun (WGS) entry which is preliminary data.</text>
</comment>
<dbReference type="AlphaFoldDB" id="A8SG62"/>
<evidence type="ECO:0000313" key="3">
    <source>
        <dbReference type="Proteomes" id="UP000005945"/>
    </source>
</evidence>
<gene>
    <name evidence="2" type="ORF">FAEPRAM212_02960</name>
</gene>
<dbReference type="Proteomes" id="UP000005945">
    <property type="component" value="Unassembled WGS sequence"/>
</dbReference>
<evidence type="ECO:0000256" key="1">
    <source>
        <dbReference type="SAM" id="Phobius"/>
    </source>
</evidence>
<protein>
    <submittedName>
        <fullName evidence="2">Uncharacterized protein</fullName>
    </submittedName>
</protein>
<dbReference type="EMBL" id="ABED02000029">
    <property type="protein sequence ID" value="EDP20173.1"/>
    <property type="molecule type" value="Genomic_DNA"/>
</dbReference>